<feature type="signal peptide" evidence="9">
    <location>
        <begin position="1"/>
        <end position="15"/>
    </location>
</feature>
<dbReference type="InterPro" id="IPR007191">
    <property type="entry name" value="Sec8_exocyst_N"/>
</dbReference>
<evidence type="ECO:0000256" key="6">
    <source>
        <dbReference type="PROSITE-ProRule" id="PRU00497"/>
    </source>
</evidence>
<comment type="similarity">
    <text evidence="1 7">Belongs to the SEC8 family.</text>
</comment>
<dbReference type="GO" id="GO:0006893">
    <property type="term" value="P:Golgi to plasma membrane transport"/>
    <property type="evidence" value="ECO:0007669"/>
    <property type="project" value="TreeGrafter"/>
</dbReference>
<dbReference type="STRING" id="35525.A0A164W5M8"/>
<dbReference type="InterPro" id="IPR000618">
    <property type="entry name" value="Insect_cuticle"/>
</dbReference>
<dbReference type="Pfam" id="PF20652">
    <property type="entry name" value="Sec8_C"/>
    <property type="match status" value="1"/>
</dbReference>
<evidence type="ECO:0000256" key="1">
    <source>
        <dbReference type="ARBA" id="ARBA00010470"/>
    </source>
</evidence>
<reference evidence="12 13" key="1">
    <citation type="submission" date="2016-03" db="EMBL/GenBank/DDBJ databases">
        <title>EvidentialGene: Evidence-directed Construction of Genes on Genomes.</title>
        <authorList>
            <person name="Gilbert D.G."/>
            <person name="Choi J.-H."/>
            <person name="Mockaitis K."/>
            <person name="Colbourne J."/>
            <person name="Pfrender M."/>
        </authorList>
    </citation>
    <scope>NUCLEOTIDE SEQUENCE [LARGE SCALE GENOMIC DNA]</scope>
    <source>
        <strain evidence="12 13">Xinb3</strain>
        <tissue evidence="12">Complete organism</tissue>
    </source>
</reference>
<dbReference type="GO" id="GO:0006612">
    <property type="term" value="P:protein targeting to membrane"/>
    <property type="evidence" value="ECO:0007669"/>
    <property type="project" value="UniProtKB-UniRule"/>
</dbReference>
<keyword evidence="3 6" id="KW-0193">Cuticle</keyword>
<dbReference type="AlphaFoldDB" id="A0A164W5M8"/>
<dbReference type="Pfam" id="PF00379">
    <property type="entry name" value="Chitin_bind_4"/>
    <property type="match status" value="1"/>
</dbReference>
<feature type="chain" id="PRO_5012791497" description="Exocyst complex component Sec8" evidence="9">
    <location>
        <begin position="16"/>
        <end position="1080"/>
    </location>
</feature>
<evidence type="ECO:0000256" key="5">
    <source>
        <dbReference type="ARBA" id="ARBA00022927"/>
    </source>
</evidence>
<organism evidence="12 13">
    <name type="scientific">Daphnia magna</name>
    <dbReference type="NCBI Taxonomy" id="35525"/>
    <lineage>
        <taxon>Eukaryota</taxon>
        <taxon>Metazoa</taxon>
        <taxon>Ecdysozoa</taxon>
        <taxon>Arthropoda</taxon>
        <taxon>Crustacea</taxon>
        <taxon>Branchiopoda</taxon>
        <taxon>Diplostraca</taxon>
        <taxon>Cladocera</taxon>
        <taxon>Anomopoda</taxon>
        <taxon>Daphniidae</taxon>
        <taxon>Daphnia</taxon>
    </lineage>
</organism>
<dbReference type="GO" id="GO:0045202">
    <property type="term" value="C:synapse"/>
    <property type="evidence" value="ECO:0007669"/>
    <property type="project" value="TreeGrafter"/>
</dbReference>
<keyword evidence="4 7" id="KW-0268">Exocytosis</keyword>
<comment type="caution">
    <text evidence="12">The sequence shown here is derived from an EMBL/GenBank/DDBJ whole genome shotgun (WGS) entry which is preliminary data.</text>
</comment>
<dbReference type="InterPro" id="IPR031311">
    <property type="entry name" value="CHIT_BIND_RR_consensus"/>
</dbReference>
<feature type="domain" description="Exocyst complex component Sec8 middle helical bundle" evidence="11">
    <location>
        <begin position="478"/>
        <end position="647"/>
    </location>
</feature>
<evidence type="ECO:0000259" key="10">
    <source>
        <dbReference type="Pfam" id="PF04048"/>
    </source>
</evidence>
<evidence type="ECO:0000256" key="9">
    <source>
        <dbReference type="SAM" id="SignalP"/>
    </source>
</evidence>
<dbReference type="PROSITE" id="PS00233">
    <property type="entry name" value="CHIT_BIND_RR_1"/>
    <property type="match status" value="1"/>
</dbReference>
<dbReference type="GO" id="GO:0090522">
    <property type="term" value="P:vesicle tethering involved in exocytosis"/>
    <property type="evidence" value="ECO:0007669"/>
    <property type="project" value="UniProtKB-UniRule"/>
</dbReference>
<keyword evidence="13" id="KW-1185">Reference proteome</keyword>
<keyword evidence="5 7" id="KW-0653">Protein transport</keyword>
<feature type="domain" description="Exocyst complex component Sec8 N-terminal" evidence="10">
    <location>
        <begin position="269"/>
        <end position="357"/>
    </location>
</feature>
<dbReference type="InterPro" id="IPR048630">
    <property type="entry name" value="Sec8_M"/>
</dbReference>
<name>A0A164W5M8_9CRUS</name>
<dbReference type="GO" id="GO:0006904">
    <property type="term" value="P:vesicle docking involved in exocytosis"/>
    <property type="evidence" value="ECO:0007669"/>
    <property type="project" value="InterPro"/>
</dbReference>
<proteinExistence type="inferred from homology"/>
<dbReference type="GO" id="GO:0015031">
    <property type="term" value="P:protein transport"/>
    <property type="evidence" value="ECO:0007669"/>
    <property type="project" value="UniProtKB-KW"/>
</dbReference>
<evidence type="ECO:0000256" key="4">
    <source>
        <dbReference type="ARBA" id="ARBA00022483"/>
    </source>
</evidence>
<dbReference type="OrthoDB" id="272977at2759"/>
<dbReference type="GO" id="GO:0007268">
    <property type="term" value="P:chemical synaptic transmission"/>
    <property type="evidence" value="ECO:0007669"/>
    <property type="project" value="TreeGrafter"/>
</dbReference>
<gene>
    <name evidence="12" type="ORF">APZ42_022230</name>
</gene>
<keyword evidence="9" id="KW-0732">Signal</keyword>
<evidence type="ECO:0000259" key="11">
    <source>
        <dbReference type="Pfam" id="PF20652"/>
    </source>
</evidence>
<evidence type="ECO:0000256" key="3">
    <source>
        <dbReference type="ARBA" id="ARBA00022460"/>
    </source>
</evidence>
<evidence type="ECO:0000256" key="7">
    <source>
        <dbReference type="RuleBase" id="RU367079"/>
    </source>
</evidence>
<keyword evidence="2 7" id="KW-0813">Transport</keyword>
<evidence type="ECO:0000256" key="2">
    <source>
        <dbReference type="ARBA" id="ARBA00022448"/>
    </source>
</evidence>
<dbReference type="EMBL" id="LRGB01001348">
    <property type="protein sequence ID" value="KZS12971.1"/>
    <property type="molecule type" value="Genomic_DNA"/>
</dbReference>
<dbReference type="PANTHER" id="PTHR14146:SF0">
    <property type="entry name" value="EXOCYST COMPLEX COMPONENT 4"/>
    <property type="match status" value="1"/>
</dbReference>
<dbReference type="Pfam" id="PF04048">
    <property type="entry name" value="Sec8_N"/>
    <property type="match status" value="1"/>
</dbReference>
<accession>A0A164W5M8</accession>
<evidence type="ECO:0000313" key="12">
    <source>
        <dbReference type="EMBL" id="KZS12971.1"/>
    </source>
</evidence>
<feature type="compositionally biased region" description="Low complexity" evidence="8">
    <location>
        <begin position="439"/>
        <end position="451"/>
    </location>
</feature>
<feature type="region of interest" description="Disordered" evidence="8">
    <location>
        <begin position="434"/>
        <end position="453"/>
    </location>
</feature>
<dbReference type="GO" id="GO:0000145">
    <property type="term" value="C:exocyst"/>
    <property type="evidence" value="ECO:0007669"/>
    <property type="project" value="UniProtKB-UniRule"/>
</dbReference>
<dbReference type="PROSITE" id="PS51155">
    <property type="entry name" value="CHIT_BIND_RR_2"/>
    <property type="match status" value="1"/>
</dbReference>
<dbReference type="InterPro" id="IPR039682">
    <property type="entry name" value="Sec8/EXOC4"/>
</dbReference>
<sequence length="1080" mass="121388">MKFAILFAVFAVAAARDAYNKAPAYSAPAYSAPAYSAPAYSAPAYSAPAYKAPSYSAPSYKAPAYSSPAYSTPAYSAPAYSAPEEYPAQPYSFSYNVKDETSYNDFIHSENTDGKVTTGSYRVALPDGRTQIVSYKADSYGYTADVKYEGEANYPEYKQSEYKANAYSTPSYKAPIYTTPAPAYKAPKACLFFELLPFPSSCAVRVPIISFCVLCFALKETQTYKEDRNMAKETSGLLMNVIGTLSSLSSNEQRDREKAKLEREFKLSDQRLEKLVSTHHRDLASVMQIYSKVSVSINDARTRIAMVKGQLAACRGLLHCRRDELKKLWLEGVEHKQVLLMLNQIEKLKEIPDKINENIAKKNYIAAAELVVEAQENLQGPLQNVEALKDVRSDLATKQERFYKILLEDLNHYIYVKSSIDVLQWKRAATSQAPFQRASSGRNSSGRTSGNLISKNDAPKVKSLMLEVVGSSQGAPDEKSNQCIYNIVQCLSLVNKLPETLESLKNGMGMEMTLITRKTAQQISEMYPPNSKNVLKELFEAVMEQMRRIVKAHIAVLDSVKALLKDQQYNNDVVMYNIEDVWSQVQTVIQVLLSQYWDIGSTASKSGNSGSSFSSNSQLGAADLNAYFSRRRQPRPQKTTLFRFEGSLHSISLNESNSDYSKQDQHGLDAQDRILIVEPNARLVIEIYQPLMTFVQEIETALGCSSQGTHCALHVFITVFTRDVFLSQIHIEMGTALDEATRKLDMWKSVNPTELTQNTKATRPLLQSTIQVYRCLMEIRQLMEALPQFAQHFLGMTCNMLLRYSETCQAAYRGLVQPDSEDKRVISATWAKDEDIHRFLRSLPSWTALQTVRAHRNSGTTDCETYEDSPEEIRQRSAKETEILTGNLGDAIIPPHEILADPTQLRILALLQESLEWFAAHIQELANSITRSGASESVLALPESNVQTLLELAKDFEDLADTCLLVLHLEVRVHCFYHLVPLGRQSQFWLNGDNQEPDPEIGRLSRDLTAIDESLSAFIQPRKHRYIFEGVSHLVSSIIMSSVQHIRRMNENGVKKMCRNIFALQQTLTSITLAREPAKY</sequence>
<dbReference type="GO" id="GO:0032584">
    <property type="term" value="C:growth cone membrane"/>
    <property type="evidence" value="ECO:0007669"/>
    <property type="project" value="TreeGrafter"/>
</dbReference>
<dbReference type="GO" id="GO:0042302">
    <property type="term" value="F:structural constituent of cuticle"/>
    <property type="evidence" value="ECO:0007669"/>
    <property type="project" value="UniProtKB-UniRule"/>
</dbReference>
<evidence type="ECO:0000313" key="13">
    <source>
        <dbReference type="Proteomes" id="UP000076858"/>
    </source>
</evidence>
<protein>
    <recommendedName>
        <fullName evidence="7">Exocyst complex component Sec8</fullName>
    </recommendedName>
</protein>
<evidence type="ECO:0000256" key="8">
    <source>
        <dbReference type="SAM" id="MobiDB-lite"/>
    </source>
</evidence>
<comment type="function">
    <text evidence="7">Component of the exocyst complex involved in the docking of exocytic vesicles with fusion sites on the plasma membrane.</text>
</comment>
<dbReference type="Proteomes" id="UP000076858">
    <property type="component" value="Unassembled WGS sequence"/>
</dbReference>
<dbReference type="PANTHER" id="PTHR14146">
    <property type="entry name" value="EXOCYST COMPLEX COMPONENT 4"/>
    <property type="match status" value="1"/>
</dbReference>